<reference evidence="4 5" key="1">
    <citation type="journal article" date="2013" name="Stand. Genomic Sci.">
        <title>Genome sequence of the reddish-pigmented Rubellimicrobium thermophilum type strain (DSM 16684(T)), a member of the Roseobacter clade.</title>
        <authorList>
            <person name="Fiebig A."/>
            <person name="Riedel T."/>
            <person name="Gronow S."/>
            <person name="Petersen J."/>
            <person name="Klenk H.P."/>
            <person name="Goker M."/>
        </authorList>
    </citation>
    <scope>NUCLEOTIDE SEQUENCE [LARGE SCALE GENOMIC DNA]</scope>
    <source>
        <strain evidence="4 5">DSM 16684</strain>
    </source>
</reference>
<dbReference type="RefSeq" id="WP_021098800.1">
    <property type="nucleotide sequence ID" value="NZ_KE557324.1"/>
</dbReference>
<comment type="caution">
    <text evidence="4">The sequence shown here is derived from an EMBL/GenBank/DDBJ whole genome shotgun (WGS) entry which is preliminary data.</text>
</comment>
<dbReference type="PANTHER" id="PTHR36505">
    <property type="entry name" value="BLR1072 PROTEIN"/>
    <property type="match status" value="1"/>
</dbReference>
<feature type="chain" id="PRO_5004555160" evidence="2">
    <location>
        <begin position="21"/>
        <end position="336"/>
    </location>
</feature>
<dbReference type="InterPro" id="IPR011033">
    <property type="entry name" value="PRC_barrel-like_sf"/>
</dbReference>
<dbReference type="Proteomes" id="UP000015346">
    <property type="component" value="Unassembled WGS sequence"/>
</dbReference>
<sequence>MKRLLLSTALFGALAMPALAQTLFRTQMDPMEIRASEFMGMRVYASEAALDADEFPGIQEGWDDIGEVADVILSRDGTVQAVLVDIGGFLGIGERRVAINMDQLRFVADSATAEDLDDFFLVVNTTREALEGAPDYDAGMSAEAAAAATGEAIAQGAETAATSVAAAGAEMADTLQDAGEEVAEEVNQLGMTDHQENMAEAQDQAMDAAEESAEAAGADSMTTDPAGAPAPMAFERDGFVPAMSEDLTSERLTGVTAYDINDERVGTVADLILDDSGQVTHVVVDVGGFLGIGAKPVALDLSQVAILRADGGDELRVYLPQTREELDAMERYEAVQ</sequence>
<dbReference type="HOGENOM" id="CLU_051335_1_0_5"/>
<dbReference type="OrthoDB" id="7876889at2"/>
<keyword evidence="2" id="KW-0732">Signal</keyword>
<accession>S9QNY2</accession>
<dbReference type="EMBL" id="AOLV01000033">
    <property type="protein sequence ID" value="EPX83111.1"/>
    <property type="molecule type" value="Genomic_DNA"/>
</dbReference>
<organism evidence="4 5">
    <name type="scientific">Rubellimicrobium thermophilum DSM 16684</name>
    <dbReference type="NCBI Taxonomy" id="1123069"/>
    <lineage>
        <taxon>Bacteria</taxon>
        <taxon>Pseudomonadati</taxon>
        <taxon>Pseudomonadota</taxon>
        <taxon>Alphaproteobacteria</taxon>
        <taxon>Rhodobacterales</taxon>
        <taxon>Roseobacteraceae</taxon>
        <taxon>Rubellimicrobium</taxon>
    </lineage>
</organism>
<evidence type="ECO:0000256" key="2">
    <source>
        <dbReference type="SAM" id="SignalP"/>
    </source>
</evidence>
<feature type="domain" description="PRC-barrel" evidence="3">
    <location>
        <begin position="251"/>
        <end position="304"/>
    </location>
</feature>
<evidence type="ECO:0000259" key="3">
    <source>
        <dbReference type="Pfam" id="PF05239"/>
    </source>
</evidence>
<dbReference type="STRING" id="1123069.ruthe_02728"/>
<dbReference type="Gene3D" id="2.30.30.240">
    <property type="entry name" value="PRC-barrel domain"/>
    <property type="match status" value="2"/>
</dbReference>
<dbReference type="InterPro" id="IPR027275">
    <property type="entry name" value="PRC-brl_dom"/>
</dbReference>
<evidence type="ECO:0000256" key="1">
    <source>
        <dbReference type="SAM" id="MobiDB-lite"/>
    </source>
</evidence>
<dbReference type="PATRIC" id="fig|1123069.3.peg.2704"/>
<evidence type="ECO:0000313" key="5">
    <source>
        <dbReference type="Proteomes" id="UP000015346"/>
    </source>
</evidence>
<feature type="domain" description="PRC-barrel" evidence="3">
    <location>
        <begin position="32"/>
        <end position="110"/>
    </location>
</feature>
<feature type="signal peptide" evidence="2">
    <location>
        <begin position="1"/>
        <end position="20"/>
    </location>
</feature>
<keyword evidence="5" id="KW-1185">Reference proteome</keyword>
<gene>
    <name evidence="4" type="ORF">ruthe_02728</name>
</gene>
<dbReference type="SUPFAM" id="SSF50346">
    <property type="entry name" value="PRC-barrel domain"/>
    <property type="match status" value="2"/>
</dbReference>
<evidence type="ECO:0000313" key="4">
    <source>
        <dbReference type="EMBL" id="EPX83111.1"/>
    </source>
</evidence>
<dbReference type="PANTHER" id="PTHR36505:SF1">
    <property type="entry name" value="BLR1072 PROTEIN"/>
    <property type="match status" value="1"/>
</dbReference>
<proteinExistence type="predicted"/>
<dbReference type="AlphaFoldDB" id="S9QNY2"/>
<name>S9QNY2_9RHOB</name>
<feature type="region of interest" description="Disordered" evidence="1">
    <location>
        <begin position="199"/>
        <end position="233"/>
    </location>
</feature>
<protein>
    <submittedName>
        <fullName evidence="4">PRC-barrel domain protein</fullName>
    </submittedName>
</protein>
<dbReference type="Pfam" id="PF05239">
    <property type="entry name" value="PRC"/>
    <property type="match status" value="2"/>
</dbReference>